<dbReference type="Gene3D" id="3.40.140.10">
    <property type="entry name" value="Cytidine Deaminase, domain 2"/>
    <property type="match status" value="1"/>
</dbReference>
<dbReference type="Proteomes" id="UP001525890">
    <property type="component" value="Unassembled WGS sequence"/>
</dbReference>
<evidence type="ECO:0008006" key="3">
    <source>
        <dbReference type="Google" id="ProtNLM"/>
    </source>
</evidence>
<organism evidence="1 2">
    <name type="scientific">Laspinema palackyanum D2a</name>
    <dbReference type="NCBI Taxonomy" id="2953684"/>
    <lineage>
        <taxon>Bacteria</taxon>
        <taxon>Bacillati</taxon>
        <taxon>Cyanobacteriota</taxon>
        <taxon>Cyanophyceae</taxon>
        <taxon>Oscillatoriophycideae</taxon>
        <taxon>Oscillatoriales</taxon>
        <taxon>Laspinemataceae</taxon>
        <taxon>Laspinema</taxon>
        <taxon>Laspinema palackyanum</taxon>
    </lineage>
</organism>
<gene>
    <name evidence="1" type="ORF">NG799_02255</name>
</gene>
<name>A0ABT2MK84_9CYAN</name>
<evidence type="ECO:0000313" key="1">
    <source>
        <dbReference type="EMBL" id="MCT7965155.1"/>
    </source>
</evidence>
<protein>
    <recommendedName>
        <fullName evidence="3">CMP/dCMP-type deaminase domain-containing protein</fullName>
    </recommendedName>
</protein>
<keyword evidence="2" id="KW-1185">Reference proteome</keyword>
<accession>A0ABT2MK84</accession>
<dbReference type="InterPro" id="IPR016193">
    <property type="entry name" value="Cytidine_deaminase-like"/>
</dbReference>
<comment type="caution">
    <text evidence="1">The sequence shown here is derived from an EMBL/GenBank/DDBJ whole genome shotgun (WGS) entry which is preliminary data.</text>
</comment>
<evidence type="ECO:0000313" key="2">
    <source>
        <dbReference type="Proteomes" id="UP001525890"/>
    </source>
</evidence>
<dbReference type="EMBL" id="JAMXFF010000002">
    <property type="protein sequence ID" value="MCT7965155.1"/>
    <property type="molecule type" value="Genomic_DNA"/>
</dbReference>
<proteinExistence type="predicted"/>
<sequence>MTLDPCLSCLKLIISAGITEIYYETELKKTEDSVRDSFKNLVKLRKIVVPQEIKEQVSEFIVP</sequence>
<reference evidence="1 2" key="1">
    <citation type="journal article" date="2022" name="Front. Microbiol.">
        <title>High genomic differentiation and limited gene flow indicate recent cryptic speciation within the genus Laspinema (cyanobacteria).</title>
        <authorList>
            <person name="Stanojkovic A."/>
            <person name="Skoupy S."/>
            <person name="Skaloud P."/>
            <person name="Dvorak P."/>
        </authorList>
    </citation>
    <scope>NUCLEOTIDE SEQUENCE [LARGE SCALE GENOMIC DNA]</scope>
    <source>
        <strain evidence="1 2">D2a</strain>
    </source>
</reference>
<dbReference type="SUPFAM" id="SSF53927">
    <property type="entry name" value="Cytidine deaminase-like"/>
    <property type="match status" value="1"/>
</dbReference>